<evidence type="ECO:0000256" key="2">
    <source>
        <dbReference type="SAM" id="MobiDB-lite"/>
    </source>
</evidence>
<name>A0A8C0QLZ3_CHEAB</name>
<organism evidence="3 4">
    <name type="scientific">Chelonoidis abingdonii</name>
    <name type="common">Abingdon island giant tortoise</name>
    <name type="synonym">Testudo abingdonii</name>
    <dbReference type="NCBI Taxonomy" id="106734"/>
    <lineage>
        <taxon>Eukaryota</taxon>
        <taxon>Metazoa</taxon>
        <taxon>Chordata</taxon>
        <taxon>Craniata</taxon>
        <taxon>Vertebrata</taxon>
        <taxon>Euteleostomi</taxon>
        <taxon>Archelosauria</taxon>
        <taxon>Testudinata</taxon>
        <taxon>Testudines</taxon>
        <taxon>Cryptodira</taxon>
        <taxon>Durocryptodira</taxon>
        <taxon>Testudinoidea</taxon>
        <taxon>Testudinidae</taxon>
        <taxon>Chelonoidis</taxon>
    </lineage>
</organism>
<evidence type="ECO:0000313" key="3">
    <source>
        <dbReference type="Ensembl" id="ENSCABP00000025268.1"/>
    </source>
</evidence>
<reference evidence="3" key="2">
    <citation type="submission" date="2025-09" db="UniProtKB">
        <authorList>
            <consortium name="Ensembl"/>
        </authorList>
    </citation>
    <scope>IDENTIFICATION</scope>
</reference>
<sequence>MHQDLMQSAQEGLEMIEQAKVRLSHYTEEKDDEILQHNNELARLQMRFDHARSDVIVWVRRGRLGQLRQERRGSPMDAADCTQCSPSS</sequence>
<feature type="coiled-coil region" evidence="1">
    <location>
        <begin position="27"/>
        <end position="54"/>
    </location>
</feature>
<feature type="region of interest" description="Disordered" evidence="2">
    <location>
        <begin position="69"/>
        <end position="88"/>
    </location>
</feature>
<accession>A0A8C0QLZ3</accession>
<reference evidence="3" key="1">
    <citation type="submission" date="2025-08" db="UniProtKB">
        <authorList>
            <consortium name="Ensembl"/>
        </authorList>
    </citation>
    <scope>IDENTIFICATION</scope>
</reference>
<evidence type="ECO:0000313" key="4">
    <source>
        <dbReference type="Proteomes" id="UP000694404"/>
    </source>
</evidence>
<protein>
    <submittedName>
        <fullName evidence="3">Uncharacterized protein</fullName>
    </submittedName>
</protein>
<evidence type="ECO:0000256" key="1">
    <source>
        <dbReference type="SAM" id="Coils"/>
    </source>
</evidence>
<keyword evidence="4" id="KW-1185">Reference proteome</keyword>
<dbReference type="OMA" id="IPLWVRN"/>
<dbReference type="AlphaFoldDB" id="A0A8C0QLZ3"/>
<proteinExistence type="predicted"/>
<dbReference type="PANTHER" id="PTHR21683">
    <property type="entry name" value="COILED-COIL DOMAIN-CONTAINING PROTEIN 42 LIKE-2-LIKE-RELATED"/>
    <property type="match status" value="1"/>
</dbReference>
<dbReference type="PANTHER" id="PTHR21683:SF8">
    <property type="entry name" value="COILED-COIL DOMAIN-CONTAINING PROTEIN 42"/>
    <property type="match status" value="1"/>
</dbReference>
<dbReference type="GO" id="GO:0007286">
    <property type="term" value="P:spermatid development"/>
    <property type="evidence" value="ECO:0007669"/>
    <property type="project" value="TreeGrafter"/>
</dbReference>
<dbReference type="InterPro" id="IPR051147">
    <property type="entry name" value="CFAP_domain-containing"/>
</dbReference>
<dbReference type="Ensembl" id="ENSCABT00000027694.1">
    <property type="protein sequence ID" value="ENSCABP00000025268.1"/>
    <property type="gene ID" value="ENSCABG00000018597.1"/>
</dbReference>
<dbReference type="GeneTree" id="ENSGT00940000169818"/>
<dbReference type="Proteomes" id="UP000694404">
    <property type="component" value="Unplaced"/>
</dbReference>
<keyword evidence="1" id="KW-0175">Coiled coil</keyword>